<dbReference type="GO" id="GO:0003677">
    <property type="term" value="F:DNA binding"/>
    <property type="evidence" value="ECO:0007669"/>
    <property type="project" value="InterPro"/>
</dbReference>
<protein>
    <submittedName>
        <fullName evidence="2">Helix-turn-helix transcriptional regulator</fullName>
    </submittedName>
</protein>
<dbReference type="Gene3D" id="1.10.260.40">
    <property type="entry name" value="lambda repressor-like DNA-binding domains"/>
    <property type="match status" value="1"/>
</dbReference>
<dbReference type="AlphaFoldDB" id="A0A4U2Z588"/>
<dbReference type="InterPro" id="IPR010982">
    <property type="entry name" value="Lambda_DNA-bd_dom_sf"/>
</dbReference>
<reference evidence="2 3" key="1">
    <citation type="submission" date="2019-04" db="EMBL/GenBank/DDBJ databases">
        <title>Sulfurimonas crateris sp. nov. a facultative anaerobic sulfur-oxidizing chemolithautotrophic bacterium isolated from a terrestrial mud vulcano.</title>
        <authorList>
            <person name="Ratnikova N.M."/>
            <person name="Slobodkin A.I."/>
            <person name="Merkel A.Y."/>
            <person name="Novikov A."/>
            <person name="Bonch-Osmolovskaya E.A."/>
            <person name="Slobodkina G.B."/>
        </authorList>
    </citation>
    <scope>NUCLEOTIDE SEQUENCE [LARGE SCALE GENOMIC DNA]</scope>
    <source>
        <strain evidence="2 3">SN118</strain>
    </source>
</reference>
<evidence type="ECO:0000259" key="1">
    <source>
        <dbReference type="PROSITE" id="PS50943"/>
    </source>
</evidence>
<evidence type="ECO:0000313" key="3">
    <source>
        <dbReference type="Proteomes" id="UP000309561"/>
    </source>
</evidence>
<dbReference type="InterPro" id="IPR001387">
    <property type="entry name" value="Cro/C1-type_HTH"/>
</dbReference>
<evidence type="ECO:0000313" key="2">
    <source>
        <dbReference type="EMBL" id="TKI69338.1"/>
    </source>
</evidence>
<feature type="domain" description="HTH cro/C1-type" evidence="1">
    <location>
        <begin position="13"/>
        <end position="67"/>
    </location>
</feature>
<dbReference type="CDD" id="cd00093">
    <property type="entry name" value="HTH_XRE"/>
    <property type="match status" value="1"/>
</dbReference>
<dbReference type="SUPFAM" id="SSF47413">
    <property type="entry name" value="lambda repressor-like DNA-binding domains"/>
    <property type="match status" value="1"/>
</dbReference>
<dbReference type="Proteomes" id="UP000309561">
    <property type="component" value="Unassembled WGS sequence"/>
</dbReference>
<accession>A0A4U2Z588</accession>
<dbReference type="SMART" id="SM00530">
    <property type="entry name" value="HTH_XRE"/>
    <property type="match status" value="1"/>
</dbReference>
<dbReference type="EMBL" id="SZPX01000005">
    <property type="protein sequence ID" value="TKI69338.1"/>
    <property type="molecule type" value="Genomic_DNA"/>
</dbReference>
<dbReference type="Pfam" id="PF01381">
    <property type="entry name" value="HTH_3"/>
    <property type="match status" value="1"/>
</dbReference>
<gene>
    <name evidence="2" type="ORF">FCU45_07410</name>
</gene>
<name>A0A4U2Z588_9BACT</name>
<dbReference type="PROSITE" id="PS50943">
    <property type="entry name" value="HTH_CROC1"/>
    <property type="match status" value="1"/>
</dbReference>
<dbReference type="OrthoDB" id="5422754at2"/>
<proteinExistence type="predicted"/>
<organism evidence="2 3">
    <name type="scientific">Sulfurimonas crateris</name>
    <dbReference type="NCBI Taxonomy" id="2574727"/>
    <lineage>
        <taxon>Bacteria</taxon>
        <taxon>Pseudomonadati</taxon>
        <taxon>Campylobacterota</taxon>
        <taxon>Epsilonproteobacteria</taxon>
        <taxon>Campylobacterales</taxon>
        <taxon>Sulfurimonadaceae</taxon>
        <taxon>Sulfurimonas</taxon>
    </lineage>
</organism>
<comment type="caution">
    <text evidence="2">The sequence shown here is derived from an EMBL/GenBank/DDBJ whole genome shotgun (WGS) entry which is preliminary data.</text>
</comment>
<sequence length="72" mass="7882">MSMNLKSLIGSAIKNRRKELKIAQADLQDYAEIGSTALSNLEQGKANISIDKLEKILEVLGLELVIKVKTKG</sequence>
<keyword evidence="3" id="KW-1185">Reference proteome</keyword>